<dbReference type="PROSITE" id="PS01148">
    <property type="entry name" value="UPF0033"/>
    <property type="match status" value="1"/>
</dbReference>
<reference evidence="3 6" key="2">
    <citation type="submission" date="2016-08" db="EMBL/GenBank/DDBJ databases">
        <title>Moorella thermoacetica DSM 103132.</title>
        <authorList>
            <person name="Jendresen C.B."/>
            <person name="Redl S.M."/>
            <person name="Jensen T.O."/>
            <person name="Nielsen A.T."/>
        </authorList>
    </citation>
    <scope>NUCLEOTIDE SEQUENCE [LARGE SCALE GENOMIC DNA]</scope>
    <source>
        <strain evidence="3 6">DSM 103132</strain>
    </source>
</reference>
<dbReference type="Gene3D" id="3.30.110.40">
    <property type="entry name" value="TusA-like domain"/>
    <property type="match status" value="1"/>
</dbReference>
<protein>
    <submittedName>
        <fullName evidence="5">Sulfur carrier protein TusA</fullName>
    </submittedName>
    <submittedName>
        <fullName evidence="4">Sulfurtransferase TusA</fullName>
        <ecNumber evidence="4">2.8.1.-</ecNumber>
    </submittedName>
</protein>
<dbReference type="CDD" id="cd00291">
    <property type="entry name" value="SirA_YedF_YeeD"/>
    <property type="match status" value="1"/>
</dbReference>
<dbReference type="InterPro" id="IPR036868">
    <property type="entry name" value="TusA-like_sf"/>
</dbReference>
<dbReference type="Pfam" id="PF01206">
    <property type="entry name" value="TusA"/>
    <property type="match status" value="1"/>
</dbReference>
<accession>A0A1D7X7H2</accession>
<keyword evidence="8" id="KW-1185">Reference proteome</keyword>
<dbReference type="InterPro" id="IPR001455">
    <property type="entry name" value="TusA-like"/>
</dbReference>
<dbReference type="GO" id="GO:0016740">
    <property type="term" value="F:transferase activity"/>
    <property type="evidence" value="ECO:0007669"/>
    <property type="project" value="UniProtKB-KW"/>
</dbReference>
<dbReference type="Proteomes" id="UP000322283">
    <property type="component" value="Unassembled WGS sequence"/>
</dbReference>
<evidence type="ECO:0000313" key="3">
    <source>
        <dbReference type="EMBL" id="AOQ22849.1"/>
    </source>
</evidence>
<comment type="similarity">
    <text evidence="1">Belongs to the sulfur carrier protein TusA family.</text>
</comment>
<organism evidence="4 7">
    <name type="scientific">Neomoorella thermoacetica</name>
    <name type="common">Clostridium thermoaceticum</name>
    <dbReference type="NCBI Taxonomy" id="1525"/>
    <lineage>
        <taxon>Bacteria</taxon>
        <taxon>Bacillati</taxon>
        <taxon>Bacillota</taxon>
        <taxon>Clostridia</taxon>
        <taxon>Neomoorellales</taxon>
        <taxon>Neomoorellaceae</taxon>
        <taxon>Neomoorella</taxon>
    </lineage>
</organism>
<evidence type="ECO:0000313" key="8">
    <source>
        <dbReference type="Proteomes" id="UP000322283"/>
    </source>
</evidence>
<evidence type="ECO:0000313" key="4">
    <source>
        <dbReference type="EMBL" id="OIQ08243.1"/>
    </source>
</evidence>
<dbReference type="PANTHER" id="PTHR33279:SF2">
    <property type="entry name" value="SULFUR CARRIER PROTEIN TUSA"/>
    <property type="match status" value="1"/>
</dbReference>
<evidence type="ECO:0000256" key="1">
    <source>
        <dbReference type="ARBA" id="ARBA00008984"/>
    </source>
</evidence>
<dbReference type="EMBL" id="MIHH01000013">
    <property type="protein sequence ID" value="OIQ08243.1"/>
    <property type="molecule type" value="Genomic_DNA"/>
</dbReference>
<keyword evidence="4" id="KW-0808">Transferase</keyword>
<dbReference type="Proteomes" id="UP000094598">
    <property type="component" value="Chromosome"/>
</dbReference>
<proteinExistence type="inferred from homology"/>
<name>A0A1D7X7H2_NEOTH</name>
<dbReference type="SUPFAM" id="SSF64307">
    <property type="entry name" value="SirA-like"/>
    <property type="match status" value="1"/>
</dbReference>
<dbReference type="EC" id="2.8.1.-" evidence="4"/>
<reference evidence="4 7" key="1">
    <citation type="submission" date="2016-08" db="EMBL/GenBank/DDBJ databases">
        <title>Genome-based comparison of Moorella thermoacetic strains.</title>
        <authorList>
            <person name="Poehlein A."/>
            <person name="Bengelsdorf F.R."/>
            <person name="Esser C."/>
            <person name="Duerre P."/>
            <person name="Daniel R."/>
        </authorList>
    </citation>
    <scope>NUCLEOTIDE SEQUENCE [LARGE SCALE GENOMIC DNA]</scope>
    <source>
        <strain evidence="4 7">DSM 11768</strain>
    </source>
</reference>
<evidence type="ECO:0000259" key="2">
    <source>
        <dbReference type="PROSITE" id="PS01148"/>
    </source>
</evidence>
<reference evidence="5 8" key="3">
    <citation type="submission" date="2019-05" db="EMBL/GenBank/DDBJ databases">
        <title>Genome sequence of Moorella thermoacetica ATCC 33924.</title>
        <authorList>
            <person name="Poehlein A."/>
            <person name="Bengelsdorf F.R."/>
            <person name="Duerre P."/>
            <person name="Daniel R."/>
        </authorList>
    </citation>
    <scope>NUCLEOTIDE SEQUENCE [LARGE SCALE GENOMIC DNA]</scope>
    <source>
        <strain evidence="5 8">ATCC 33924</strain>
    </source>
</reference>
<gene>
    <name evidence="4" type="primary">tusA_2</name>
    <name evidence="3" type="synonym">tusA_1</name>
    <name evidence="3" type="ORF">Maut_00374</name>
    <name evidence="4" type="ORF">MOOR_20970</name>
    <name evidence="5" type="ORF">MTAT_25070</name>
</gene>
<dbReference type="PANTHER" id="PTHR33279">
    <property type="entry name" value="SULFUR CARRIER PROTEIN YEDF-RELATED"/>
    <property type="match status" value="1"/>
</dbReference>
<evidence type="ECO:0000313" key="5">
    <source>
        <dbReference type="EMBL" id="TYL10011.1"/>
    </source>
</evidence>
<dbReference type="EMBL" id="CP017019">
    <property type="protein sequence ID" value="AOQ22849.1"/>
    <property type="molecule type" value="Genomic_DNA"/>
</dbReference>
<dbReference type="PATRIC" id="fig|1525.10.peg.1805"/>
<dbReference type="AlphaFoldDB" id="A0A1D7X7H2"/>
<dbReference type="Proteomes" id="UP000182743">
    <property type="component" value="Unassembled WGS sequence"/>
</dbReference>
<sequence>MQADAVLDARGLLCPMPIVKLSQKIKTMDSGQVLEVQADDKGAAVDIPAWCQKTGNIYLGSEAGSNYTSYYVKKS</sequence>
<dbReference type="RefSeq" id="WP_069587936.1">
    <property type="nucleotide sequence ID" value="NZ_CP017019.1"/>
</dbReference>
<dbReference type="EMBL" id="VCDX01000011">
    <property type="protein sequence ID" value="TYL10011.1"/>
    <property type="molecule type" value="Genomic_DNA"/>
</dbReference>
<feature type="domain" description="UPF0033" evidence="2">
    <location>
        <begin position="7"/>
        <end position="31"/>
    </location>
</feature>
<evidence type="ECO:0000313" key="7">
    <source>
        <dbReference type="Proteomes" id="UP000182743"/>
    </source>
</evidence>
<evidence type="ECO:0000313" key="6">
    <source>
        <dbReference type="Proteomes" id="UP000094598"/>
    </source>
</evidence>